<protein>
    <recommendedName>
        <fullName evidence="2">Phosphoribosylformylglycinamidine synthase subunit PurL</fullName>
        <ecNumber evidence="2">6.3.5.3</ecNumber>
    </recommendedName>
</protein>
<dbReference type="NCBIfam" id="NF002290">
    <property type="entry name" value="PRK01213.1"/>
    <property type="match status" value="1"/>
</dbReference>
<dbReference type="GO" id="GO:0004642">
    <property type="term" value="F:phosphoribosylformylglycinamidine synthase activity"/>
    <property type="evidence" value="ECO:0007669"/>
    <property type="project" value="UniProtKB-UniRule"/>
</dbReference>
<feature type="domain" description="PurM-like C-terminal" evidence="4">
    <location>
        <begin position="498"/>
        <end position="565"/>
    </location>
</feature>
<dbReference type="Pfam" id="PF00586">
    <property type="entry name" value="AIRS"/>
    <property type="match status" value="2"/>
</dbReference>
<sequence length="566" mass="61383">ENAGAVDIGDGLAAVFKIESHNHPSFIEPYQGAATGVGGILRDIFTMGARPIVNMNSLRFGNLDKAKNRYLLEGIVGGIAGYGNCMGIPTTGGEIYFEDCYDGNPLVNAFSLGIVKKDKIFLGTATGINNPVIYVGSRTGKDGIHGVTMASEEFSEEAQEKRPTVQVGDPFTEKLLLEACLELMKKDFIVGIQDMGGAGLTCSSCETAARAGNGIEIDIDLVPLREEGMEPYEIMLSESQERMLIIAKAGREKEVKEIFDKWDLEASVIGRVTGDGIMRVMKSGKVVAEIPAKALADEAPLYNRPSKRPDYQDELNTLDLEKIDEPENFNDIFFKILSSLNIANKAWVYEQYDHMVRINSVVLPGSDASVIRIIESGKALAMTLDGNGRYCFLDPFEGGKIAVAEAARNIACSGAKPLAITNCLNFGNPEKPEIMWQLSKCVEGMISACKAFEVPVISGNVSLYNETMGEGIYPTPVIGMVGIIEKSKPYCTQWFKDDGDLILLLGDSREELGGTEYLKTIHKMVKGVPPRCDLETEKNIQNACISGIENGIIKSAHDCSDGGIAI</sequence>
<feature type="domain" description="PurM-like C-terminal" evidence="4">
    <location>
        <begin position="130"/>
        <end position="280"/>
    </location>
</feature>
<dbReference type="SUPFAM" id="SSF55326">
    <property type="entry name" value="PurM N-terminal domain-like"/>
    <property type="match status" value="2"/>
</dbReference>
<organism evidence="5 6">
    <name type="scientific">Candidatus Schekmanbacteria bacterium RBG_16_38_10</name>
    <dbReference type="NCBI Taxonomy" id="1817879"/>
    <lineage>
        <taxon>Bacteria</taxon>
        <taxon>Candidatus Schekmaniibacteriota</taxon>
    </lineage>
</organism>
<dbReference type="Gene3D" id="3.90.650.10">
    <property type="entry name" value="PurM-like C-terminal domain"/>
    <property type="match status" value="2"/>
</dbReference>
<dbReference type="NCBIfam" id="TIGR01736">
    <property type="entry name" value="FGAM_synth_II"/>
    <property type="match status" value="1"/>
</dbReference>
<dbReference type="InterPro" id="IPR016188">
    <property type="entry name" value="PurM-like_N"/>
</dbReference>
<evidence type="ECO:0000256" key="1">
    <source>
        <dbReference type="ARBA" id="ARBA00022490"/>
    </source>
</evidence>
<dbReference type="PANTHER" id="PTHR43555:SF1">
    <property type="entry name" value="PHOSPHORIBOSYLFORMYLGLYCINAMIDINE SYNTHASE SUBUNIT PURL"/>
    <property type="match status" value="1"/>
</dbReference>
<reference evidence="5 6" key="1">
    <citation type="journal article" date="2016" name="Nat. Commun.">
        <title>Thousands of microbial genomes shed light on interconnected biogeochemical processes in an aquifer system.</title>
        <authorList>
            <person name="Anantharaman K."/>
            <person name="Brown C.T."/>
            <person name="Hug L.A."/>
            <person name="Sharon I."/>
            <person name="Castelle C.J."/>
            <person name="Probst A.J."/>
            <person name="Thomas B.C."/>
            <person name="Singh A."/>
            <person name="Wilkins M.J."/>
            <person name="Karaoz U."/>
            <person name="Brodie E.L."/>
            <person name="Williams K.H."/>
            <person name="Hubbard S.S."/>
            <person name="Banfield J.F."/>
        </authorList>
    </citation>
    <scope>NUCLEOTIDE SEQUENCE [LARGE SCALE GENOMIC DNA]</scope>
</reference>
<evidence type="ECO:0000313" key="6">
    <source>
        <dbReference type="Proteomes" id="UP000178797"/>
    </source>
</evidence>
<dbReference type="PANTHER" id="PTHR43555">
    <property type="entry name" value="PHOSPHORIBOSYLFORMYLGLYCINAMIDINE SYNTHASE SUBUNIT PURL"/>
    <property type="match status" value="1"/>
</dbReference>
<feature type="domain" description="PurM-like N-terminal" evidence="3">
    <location>
        <begin position="365"/>
        <end position="484"/>
    </location>
</feature>
<dbReference type="Proteomes" id="UP000178797">
    <property type="component" value="Unassembled WGS sequence"/>
</dbReference>
<dbReference type="AlphaFoldDB" id="A0A1F7RY73"/>
<dbReference type="InterPro" id="IPR036921">
    <property type="entry name" value="PurM-like_N_sf"/>
</dbReference>
<dbReference type="InterPro" id="IPR036676">
    <property type="entry name" value="PurM-like_C_sf"/>
</dbReference>
<dbReference type="Gene3D" id="3.30.1330.10">
    <property type="entry name" value="PurM-like, N-terminal domain"/>
    <property type="match status" value="2"/>
</dbReference>
<dbReference type="CDD" id="cd02204">
    <property type="entry name" value="PurL_repeat2"/>
    <property type="match status" value="1"/>
</dbReference>
<feature type="domain" description="PurM-like N-terminal" evidence="3">
    <location>
        <begin position="1"/>
        <end position="115"/>
    </location>
</feature>
<feature type="non-terminal residue" evidence="5">
    <location>
        <position position="1"/>
    </location>
</feature>
<dbReference type="HAMAP" id="MF_00420">
    <property type="entry name" value="PurL_2"/>
    <property type="match status" value="1"/>
</dbReference>
<name>A0A1F7RY73_9BACT</name>
<dbReference type="EC" id="6.3.5.3" evidence="2"/>
<dbReference type="SUPFAM" id="SSF56042">
    <property type="entry name" value="PurM C-terminal domain-like"/>
    <property type="match status" value="2"/>
</dbReference>
<evidence type="ECO:0000313" key="5">
    <source>
        <dbReference type="EMBL" id="OGL45807.1"/>
    </source>
</evidence>
<dbReference type="InterPro" id="IPR010074">
    <property type="entry name" value="PRibForGlyAmidine_synth_PurL"/>
</dbReference>
<dbReference type="InterPro" id="IPR010918">
    <property type="entry name" value="PurM-like_C_dom"/>
</dbReference>
<evidence type="ECO:0000256" key="2">
    <source>
        <dbReference type="NCBIfam" id="TIGR01736"/>
    </source>
</evidence>
<keyword evidence="1" id="KW-0963">Cytoplasm</keyword>
<accession>A0A1F7RY73</accession>
<proteinExistence type="inferred from homology"/>
<evidence type="ECO:0000259" key="4">
    <source>
        <dbReference type="Pfam" id="PF02769"/>
    </source>
</evidence>
<dbReference type="EMBL" id="MGDE01000115">
    <property type="protein sequence ID" value="OGL45807.1"/>
    <property type="molecule type" value="Genomic_DNA"/>
</dbReference>
<dbReference type="Pfam" id="PF02769">
    <property type="entry name" value="AIRS_C"/>
    <property type="match status" value="2"/>
</dbReference>
<comment type="caution">
    <text evidence="5">The sequence shown here is derived from an EMBL/GenBank/DDBJ whole genome shotgun (WGS) entry which is preliminary data.</text>
</comment>
<dbReference type="CDD" id="cd02203">
    <property type="entry name" value="PurL_repeat1"/>
    <property type="match status" value="1"/>
</dbReference>
<dbReference type="GO" id="GO:0006189">
    <property type="term" value="P:'de novo' IMP biosynthetic process"/>
    <property type="evidence" value="ECO:0007669"/>
    <property type="project" value="InterPro"/>
</dbReference>
<gene>
    <name evidence="5" type="ORF">A2W05_04110</name>
</gene>
<evidence type="ECO:0000259" key="3">
    <source>
        <dbReference type="Pfam" id="PF00586"/>
    </source>
</evidence>
<feature type="non-terminal residue" evidence="5">
    <location>
        <position position="566"/>
    </location>
</feature>